<dbReference type="InterPro" id="IPR001926">
    <property type="entry name" value="TrpB-like_PALP"/>
</dbReference>
<dbReference type="Gene3D" id="3.40.50.1100">
    <property type="match status" value="2"/>
</dbReference>
<dbReference type="InterPro" id="IPR036052">
    <property type="entry name" value="TrpB-like_PALP_sf"/>
</dbReference>
<dbReference type="eggNOG" id="arCOG01430">
    <property type="taxonomic scope" value="Archaea"/>
</dbReference>
<dbReference type="InterPro" id="IPR050214">
    <property type="entry name" value="Cys_Synth/Cystath_Beta-Synth"/>
</dbReference>
<evidence type="ECO:0000313" key="2">
    <source>
        <dbReference type="EMBL" id="ABL78792.1"/>
    </source>
</evidence>
<keyword evidence="3" id="KW-1185">Reference proteome</keyword>
<accession>A1S012</accession>
<dbReference type="OrthoDB" id="10138at2157"/>
<protein>
    <submittedName>
        <fullName evidence="2">Pyridoxal-5'-phosphate-dependent enzyme, beta subunit</fullName>
    </submittedName>
</protein>
<dbReference type="EnsemblBacteria" id="ABL78792">
    <property type="protein sequence ID" value="ABL78792"/>
    <property type="gene ID" value="Tpen_1395"/>
</dbReference>
<evidence type="ECO:0000259" key="1">
    <source>
        <dbReference type="Pfam" id="PF00291"/>
    </source>
</evidence>
<dbReference type="STRING" id="368408.Tpen_1395"/>
<proteinExistence type="predicted"/>
<evidence type="ECO:0000313" key="3">
    <source>
        <dbReference type="Proteomes" id="UP000000641"/>
    </source>
</evidence>
<dbReference type="PANTHER" id="PTHR10314">
    <property type="entry name" value="CYSTATHIONINE BETA-SYNTHASE"/>
    <property type="match status" value="1"/>
</dbReference>
<dbReference type="HOGENOM" id="CLU_021018_1_0_2"/>
<dbReference type="EMBL" id="CP000505">
    <property type="protein sequence ID" value="ABL78792.1"/>
    <property type="molecule type" value="Genomic_DNA"/>
</dbReference>
<name>A1S012_THEPD</name>
<sequence length="296" mass="31466">MDLRRIGELVGKTPVLELDVPPGKVYVKLEYTNPTGSHKDRIAVYMLRSAVEEGVLRPGGSFVEASSGNTAVSLAWAGVLAGFKPIIFAEDTISKGKLGLLLGMGAEVHLVPRKPWGDPDHYVNAAKRFAEENGLPFLNQYGNEANWRAHYETTGPELLSQTGGVDAFVMGIGTGGTVIGIGKYLKERVPEARVVGVVPKGSPIAGGRLGDNIEGLASTFVPELYERHGRVVDSVEEVSLADALSSLKDLLRAGVLAGPSTGASFHVARRLASRGLRVAIIAADSVLRYPDLLSTQ</sequence>
<dbReference type="Pfam" id="PF00291">
    <property type="entry name" value="PALP"/>
    <property type="match status" value="1"/>
</dbReference>
<dbReference type="Proteomes" id="UP000000641">
    <property type="component" value="Chromosome"/>
</dbReference>
<organism evidence="2 3">
    <name type="scientific">Thermofilum pendens (strain DSM 2475 / Hrk 5)</name>
    <dbReference type="NCBI Taxonomy" id="368408"/>
    <lineage>
        <taxon>Archaea</taxon>
        <taxon>Thermoproteota</taxon>
        <taxon>Thermoprotei</taxon>
        <taxon>Thermofilales</taxon>
        <taxon>Thermofilaceae</taxon>
        <taxon>Thermofilum</taxon>
    </lineage>
</organism>
<dbReference type="KEGG" id="tpe:Tpen_1395"/>
<reference evidence="3" key="1">
    <citation type="journal article" date="2008" name="J. Bacteriol.">
        <title>Genome sequence of Thermofilum pendens reveals an exceptional loss of biosynthetic pathways without genome reduction.</title>
        <authorList>
            <person name="Anderson I."/>
            <person name="Rodriguez J."/>
            <person name="Susanti D."/>
            <person name="Porat I."/>
            <person name="Reich C."/>
            <person name="Ulrich L.E."/>
            <person name="Elkins J.G."/>
            <person name="Mavromatis K."/>
            <person name="Lykidis A."/>
            <person name="Kim E."/>
            <person name="Thompson L.S."/>
            <person name="Nolan M."/>
            <person name="Land M."/>
            <person name="Copeland A."/>
            <person name="Lapidus A."/>
            <person name="Lucas S."/>
            <person name="Detter C."/>
            <person name="Zhulin I.B."/>
            <person name="Olsen G.J."/>
            <person name="Whitman W."/>
            <person name="Mukhopadhyay B."/>
            <person name="Bristow J."/>
            <person name="Kyrpides N."/>
        </authorList>
    </citation>
    <scope>NUCLEOTIDE SEQUENCE [LARGE SCALE GENOMIC DNA]</scope>
    <source>
        <strain evidence="3">DSM 2475 / Hrk 5</strain>
    </source>
</reference>
<dbReference type="RefSeq" id="WP_011753057.1">
    <property type="nucleotide sequence ID" value="NC_008698.1"/>
</dbReference>
<dbReference type="GeneID" id="4600459"/>
<dbReference type="AlphaFoldDB" id="A1S012"/>
<feature type="domain" description="Tryptophan synthase beta chain-like PALP" evidence="1">
    <location>
        <begin position="9"/>
        <end position="274"/>
    </location>
</feature>
<dbReference type="SUPFAM" id="SSF53686">
    <property type="entry name" value="Tryptophan synthase beta subunit-like PLP-dependent enzymes"/>
    <property type="match status" value="1"/>
</dbReference>
<dbReference type="CDD" id="cd01561">
    <property type="entry name" value="CBS_like"/>
    <property type="match status" value="1"/>
</dbReference>
<gene>
    <name evidence="2" type="ordered locus">Tpen_1395</name>
</gene>